<dbReference type="HOGENOM" id="CLU_696151_0_0_11"/>
<dbReference type="STRING" id="42256.RradSPS_2352"/>
<evidence type="ECO:0000313" key="2">
    <source>
        <dbReference type="Proteomes" id="UP000025229"/>
    </source>
</evidence>
<reference evidence="1 2" key="1">
    <citation type="submission" date="2014-03" db="EMBL/GenBank/DDBJ databases">
        <title>Complete genome sequence of the Radio-Resistant Rubrobacter radiotolerans RSPS-4.</title>
        <authorList>
            <person name="Egas C.C."/>
            <person name="Barroso C.C."/>
            <person name="Froufe H.J.C."/>
            <person name="Pacheco J.J."/>
            <person name="Albuquerque L.L."/>
            <person name="da Costa M.M.S."/>
        </authorList>
    </citation>
    <scope>NUCLEOTIDE SEQUENCE [LARGE SCALE GENOMIC DNA]</scope>
    <source>
        <strain evidence="1 2">RSPS-4</strain>
    </source>
</reference>
<dbReference type="EMBL" id="CP007514">
    <property type="protein sequence ID" value="AHY47635.1"/>
    <property type="molecule type" value="Genomic_DNA"/>
</dbReference>
<dbReference type="AlphaFoldDB" id="A0A023X6K9"/>
<dbReference type="KEGG" id="rrd:RradSPS_2352"/>
<evidence type="ECO:0008006" key="3">
    <source>
        <dbReference type="Google" id="ProtNLM"/>
    </source>
</evidence>
<gene>
    <name evidence="1" type="ORF">RradSPS_2352</name>
</gene>
<sequence>MRILGRMSEASVFRRRTGPEQDFSTTLAAALKDAARGGVRFSAGGSDLEWERFNSHPFEEREEGRRDALLAFESDPVRERHPGKPDGVSRFAYFLDGVQTTEEIGRIGTVPVVMTTVAAAIVHRRDGRLRKLDVAGVPALMRALILPHDAHDPGARALYAAAESRGFPVPRSDAEAVASGAESVLLDSTQHEPHIDPADYSALKQRAYQRASSLRAAMEVALLERWAEMETGEDWIAVDGQLPVPTPNAVGLIKNARRLFFGGEEARMLLDLEAGRRTTAFVPPWRAERAKAGRAEEERASWYVRLWPSSAASEGADATSGLVRLEMDVPYSEQSATFDEVSRWLLAERAPLAKPDFRWASMIYPIHYVEKILKPTVHGGRRTRLRLEREISDLRT</sequence>
<evidence type="ECO:0000313" key="1">
    <source>
        <dbReference type="EMBL" id="AHY47635.1"/>
    </source>
</evidence>
<keyword evidence="2" id="KW-1185">Reference proteome</keyword>
<dbReference type="eggNOG" id="COG2380">
    <property type="taxonomic scope" value="Bacteria"/>
</dbReference>
<name>A0A023X6K9_RUBRA</name>
<protein>
    <recommendedName>
        <fullName evidence="3">NurA domain</fullName>
    </recommendedName>
</protein>
<proteinExistence type="predicted"/>
<organism evidence="1 2">
    <name type="scientific">Rubrobacter radiotolerans</name>
    <name type="common">Arthrobacter radiotolerans</name>
    <dbReference type="NCBI Taxonomy" id="42256"/>
    <lineage>
        <taxon>Bacteria</taxon>
        <taxon>Bacillati</taxon>
        <taxon>Actinomycetota</taxon>
        <taxon>Rubrobacteria</taxon>
        <taxon>Rubrobacterales</taxon>
        <taxon>Rubrobacteraceae</taxon>
        <taxon>Rubrobacter</taxon>
    </lineage>
</organism>
<dbReference type="InterPro" id="IPR012337">
    <property type="entry name" value="RNaseH-like_sf"/>
</dbReference>
<dbReference type="Proteomes" id="UP000025229">
    <property type="component" value="Chromosome"/>
</dbReference>
<dbReference type="SUPFAM" id="SSF53098">
    <property type="entry name" value="Ribonuclease H-like"/>
    <property type="match status" value="1"/>
</dbReference>
<accession>A0A023X6K9</accession>